<reference evidence="3 4" key="1">
    <citation type="submission" date="2020-08" db="EMBL/GenBank/DDBJ databases">
        <title>Functional genomics of gut bacteria from endangered species of beetles.</title>
        <authorList>
            <person name="Carlos-Shanley C."/>
        </authorList>
    </citation>
    <scope>NUCLEOTIDE SEQUENCE [LARGE SCALE GENOMIC DNA]</scope>
    <source>
        <strain evidence="3 4">S00239</strain>
    </source>
</reference>
<feature type="coiled-coil region" evidence="1">
    <location>
        <begin position="253"/>
        <end position="280"/>
    </location>
</feature>
<comment type="caution">
    <text evidence="3">The sequence shown here is derived from an EMBL/GenBank/DDBJ whole genome shotgun (WGS) entry which is preliminary data.</text>
</comment>
<feature type="domain" description="Glycosyltransferase 2-like" evidence="2">
    <location>
        <begin position="9"/>
        <end position="149"/>
    </location>
</feature>
<dbReference type="SUPFAM" id="SSF53448">
    <property type="entry name" value="Nucleotide-diphospho-sugar transferases"/>
    <property type="match status" value="1"/>
</dbReference>
<keyword evidence="3" id="KW-0328">Glycosyltransferase</keyword>
<dbReference type="Gene3D" id="3.90.550.10">
    <property type="entry name" value="Spore Coat Polysaccharide Biosynthesis Protein SpsA, Chain A"/>
    <property type="match status" value="1"/>
</dbReference>
<dbReference type="GO" id="GO:0016757">
    <property type="term" value="F:glycosyltransferase activity"/>
    <property type="evidence" value="ECO:0007669"/>
    <property type="project" value="UniProtKB-KW"/>
</dbReference>
<dbReference type="InterPro" id="IPR050834">
    <property type="entry name" value="Glycosyltransf_2"/>
</dbReference>
<name>A0A840LD73_9BURK</name>
<evidence type="ECO:0000259" key="2">
    <source>
        <dbReference type="Pfam" id="PF00535"/>
    </source>
</evidence>
<dbReference type="PANTHER" id="PTHR43685">
    <property type="entry name" value="GLYCOSYLTRANSFERASE"/>
    <property type="match status" value="1"/>
</dbReference>
<gene>
    <name evidence="3" type="ORF">HNP55_002684</name>
</gene>
<dbReference type="AlphaFoldDB" id="A0A840LD73"/>
<dbReference type="EMBL" id="JACHLP010000005">
    <property type="protein sequence ID" value="MBB4844148.1"/>
    <property type="molecule type" value="Genomic_DNA"/>
</dbReference>
<accession>A0A840LD73</accession>
<dbReference type="PANTHER" id="PTHR43685:SF2">
    <property type="entry name" value="GLYCOSYLTRANSFERASE 2-LIKE DOMAIN-CONTAINING PROTEIN"/>
    <property type="match status" value="1"/>
</dbReference>
<keyword evidence="4" id="KW-1185">Reference proteome</keyword>
<dbReference type="CDD" id="cd00761">
    <property type="entry name" value="Glyco_tranf_GTA_type"/>
    <property type="match status" value="1"/>
</dbReference>
<dbReference type="Pfam" id="PF00535">
    <property type="entry name" value="Glycos_transf_2"/>
    <property type="match status" value="1"/>
</dbReference>
<evidence type="ECO:0000313" key="3">
    <source>
        <dbReference type="EMBL" id="MBB4844148.1"/>
    </source>
</evidence>
<keyword evidence="3" id="KW-0808">Transferase</keyword>
<dbReference type="RefSeq" id="WP_184300102.1">
    <property type="nucleotide sequence ID" value="NZ_JACHLP010000005.1"/>
</dbReference>
<evidence type="ECO:0000313" key="4">
    <source>
        <dbReference type="Proteomes" id="UP000562027"/>
    </source>
</evidence>
<proteinExistence type="predicted"/>
<keyword evidence="1" id="KW-0175">Coiled coil</keyword>
<dbReference type="InterPro" id="IPR029044">
    <property type="entry name" value="Nucleotide-diphossugar_trans"/>
</dbReference>
<dbReference type="Proteomes" id="UP000562027">
    <property type="component" value="Unassembled WGS sequence"/>
</dbReference>
<protein>
    <submittedName>
        <fullName evidence="3">Succinoglycan biosynthesis protein ExoW</fullName>
        <ecNumber evidence="3">2.4.-.-</ecNumber>
    </submittedName>
</protein>
<organism evidence="3 4">
    <name type="scientific">Roseateles oligotrophus</name>
    <dbReference type="NCBI Taxonomy" id="1769250"/>
    <lineage>
        <taxon>Bacteria</taxon>
        <taxon>Pseudomonadati</taxon>
        <taxon>Pseudomonadota</taxon>
        <taxon>Betaproteobacteria</taxon>
        <taxon>Burkholderiales</taxon>
        <taxon>Sphaerotilaceae</taxon>
        <taxon>Roseateles</taxon>
    </lineage>
</organism>
<evidence type="ECO:0000256" key="1">
    <source>
        <dbReference type="SAM" id="Coils"/>
    </source>
</evidence>
<dbReference type="InterPro" id="IPR001173">
    <property type="entry name" value="Glyco_trans_2-like"/>
</dbReference>
<dbReference type="EC" id="2.4.-.-" evidence="3"/>
<sequence>MNTSPKIAVIIPFFQRESGILERSLNSILAQGYPADAIYVLVVDDGSPIPAEQELANNPIAQQLRVRVIKQANAGPNEARNTGLAHLEPGTDLVAYLDSDDEWIGQHLQRAVLALGAGAGNAYFANLFHLGDTTNEFDKAKRVNHADHPPLNGDASLRVYQGDMVHQIATANIIFMPSLVISVADLGRARFPQAHRHGGGDYLYWMDLISHGARFVYSTEAEVRCGRGINMWYGSGWGTDGLAMRIVDEARFRRKVLQNYARAERTKTSLRARLAELQASMVQDVLHRLRARKPVNWQTVKLFFRENPPGGAMLGHLFGALKAKFGGAR</sequence>